<sequence length="190" mass="22343">MTKNNKLIIKTKYLSMYKTEKGFYYCQRASINSVALLCYKKENNEYLFLIRYQPLPEIEEKERWDQLYPCPITGSIDENEIPIETVIRECWEEAGIKINKDLVYEINPSIATTQMNEKIFFYLCDVTGLKESIPENDGSIFESVSKNLWVTEKELLNLIDNQICMQGLSICYFHFLKIKNKLVFSSVKKD</sequence>
<keyword evidence="3" id="KW-1185">Reference proteome</keyword>
<name>Q8EWA7_MALP2</name>
<accession>Q8EWA7</accession>
<dbReference type="HOGENOM" id="CLU_1501891_0_0_14"/>
<dbReference type="RefSeq" id="WP_011077125.1">
    <property type="nucleotide sequence ID" value="NC_004432.1"/>
</dbReference>
<evidence type="ECO:0000259" key="1">
    <source>
        <dbReference type="PROSITE" id="PS51462"/>
    </source>
</evidence>
<gene>
    <name evidence="2" type="ordered locus">MYPE2970</name>
</gene>
<evidence type="ECO:0000313" key="3">
    <source>
        <dbReference type="Proteomes" id="UP000002522"/>
    </source>
</evidence>
<dbReference type="Proteomes" id="UP000002522">
    <property type="component" value="Chromosome"/>
</dbReference>
<feature type="domain" description="Nudix hydrolase" evidence="1">
    <location>
        <begin position="29"/>
        <end position="172"/>
    </location>
</feature>
<dbReference type="InterPro" id="IPR015797">
    <property type="entry name" value="NUDIX_hydrolase-like_dom_sf"/>
</dbReference>
<proteinExistence type="predicted"/>
<dbReference type="SUPFAM" id="SSF55811">
    <property type="entry name" value="Nudix"/>
    <property type="match status" value="1"/>
</dbReference>
<dbReference type="eggNOG" id="COG0494">
    <property type="taxonomic scope" value="Bacteria"/>
</dbReference>
<dbReference type="AlphaFoldDB" id="Q8EWA7"/>
<dbReference type="PROSITE" id="PS51462">
    <property type="entry name" value="NUDIX"/>
    <property type="match status" value="1"/>
</dbReference>
<dbReference type="Gene3D" id="3.90.79.10">
    <property type="entry name" value="Nucleoside Triphosphate Pyrophosphohydrolase"/>
    <property type="match status" value="1"/>
</dbReference>
<dbReference type="STRING" id="272633.gene:10731400"/>
<dbReference type="GO" id="GO:0016787">
    <property type="term" value="F:hydrolase activity"/>
    <property type="evidence" value="ECO:0007669"/>
    <property type="project" value="UniProtKB-KW"/>
</dbReference>
<dbReference type="KEGG" id="mpe:MYPE2970"/>
<dbReference type="EMBL" id="BA000026">
    <property type="protein sequence ID" value="BAC44089.1"/>
    <property type="molecule type" value="Genomic_DNA"/>
</dbReference>
<dbReference type="Pfam" id="PF00293">
    <property type="entry name" value="NUDIX"/>
    <property type="match status" value="1"/>
</dbReference>
<evidence type="ECO:0000313" key="2">
    <source>
        <dbReference type="EMBL" id="BAC44089.1"/>
    </source>
</evidence>
<dbReference type="InterPro" id="IPR000086">
    <property type="entry name" value="NUDIX_hydrolase_dom"/>
</dbReference>
<dbReference type="InParanoid" id="Q8EWA7"/>
<organism evidence="2 3">
    <name type="scientific">Malacoplasma penetrans (strain HF-2)</name>
    <name type="common">Mycoplasma penetrans</name>
    <dbReference type="NCBI Taxonomy" id="272633"/>
    <lineage>
        <taxon>Bacteria</taxon>
        <taxon>Bacillati</taxon>
        <taxon>Mycoplasmatota</taxon>
        <taxon>Mycoplasmoidales</taxon>
        <taxon>Mycoplasmoidaceae</taxon>
        <taxon>Malacoplasma</taxon>
    </lineage>
</organism>
<protein>
    <submittedName>
        <fullName evidence="2">Predicted MutT-like hydrolases</fullName>
    </submittedName>
</protein>
<reference evidence="2 3" key="1">
    <citation type="journal article" date="2002" name="Nucleic Acids Res.">
        <title>The complete genomic sequence of Mycoplasma penetrans, an intracellular bacterial pathogen in humans.</title>
        <authorList>
            <person name="Sasaki Y."/>
            <person name="Ishikawa J."/>
            <person name="Yamashita A."/>
            <person name="Oshima K."/>
            <person name="Kenri T."/>
            <person name="Furuya K."/>
            <person name="Yoshino C."/>
            <person name="Horino A."/>
            <person name="Shiba T."/>
            <person name="Sasaki T."/>
            <person name="Hattori M."/>
        </authorList>
    </citation>
    <scope>NUCLEOTIDE SEQUENCE [LARGE SCALE GENOMIC DNA]</scope>
    <source>
        <strain evidence="2 3">HF-2</strain>
    </source>
</reference>